<evidence type="ECO:0000256" key="1">
    <source>
        <dbReference type="NCBIfam" id="TIGR03162"/>
    </source>
</evidence>
<dbReference type="Proteomes" id="UP000243819">
    <property type="component" value="Unassembled WGS sequence"/>
</dbReference>
<keyword evidence="5" id="KW-1185">Reference proteome</keyword>
<feature type="binding site" evidence="3">
    <location>
        <position position="60"/>
    </location>
    <ligand>
        <name>substrate</name>
    </ligand>
</feature>
<dbReference type="GO" id="GO:0005737">
    <property type="term" value="C:cytoplasm"/>
    <property type="evidence" value="ECO:0007669"/>
    <property type="project" value="TreeGrafter"/>
</dbReference>
<dbReference type="PANTHER" id="PTHR48100">
    <property type="entry name" value="BROAD-SPECIFICITY PHOSPHATASE YOR283W-RELATED"/>
    <property type="match status" value="1"/>
</dbReference>
<dbReference type="PIRSF" id="PIRSF000709">
    <property type="entry name" value="6PFK_2-Ptase"/>
    <property type="match status" value="1"/>
</dbReference>
<dbReference type="Pfam" id="PF00300">
    <property type="entry name" value="His_Phos_1"/>
    <property type="match status" value="1"/>
</dbReference>
<dbReference type="GO" id="GO:0009236">
    <property type="term" value="P:cobalamin biosynthetic process"/>
    <property type="evidence" value="ECO:0007669"/>
    <property type="project" value="UniProtKB-UniRule"/>
</dbReference>
<reference evidence="5" key="1">
    <citation type="submission" date="2016-10" db="EMBL/GenBank/DDBJ databases">
        <authorList>
            <person name="Varghese N."/>
            <person name="Submissions S."/>
        </authorList>
    </citation>
    <scope>NUCLEOTIDE SEQUENCE [LARGE SCALE GENOMIC DNA]</scope>
    <source>
        <strain evidence="5">DSM 13577</strain>
    </source>
</reference>
<gene>
    <name evidence="4" type="ORF">SAMN03080614_10167</name>
</gene>
<dbReference type="OrthoDB" id="7925971at2"/>
<dbReference type="InterPro" id="IPR050275">
    <property type="entry name" value="PGM_Phosphatase"/>
</dbReference>
<sequence>MKETILYLIRHSESTYNQRKVYYGRIDCPLSEFGVRQSQLLKGKLKKVKFDQVISSPLKRCLHTATIITGLREQEILTVDGFKELDFGLWEGLNFEEIAANYPDNWEDWKRDWKRATPINGENFMEMYNRVTKALTNILQKYQGRKILLVSHKGCLQIIASYLLIQNENLFWNFDFKQGKYSVFEIIDNFCVLKKINC</sequence>
<feature type="binding site" evidence="3">
    <location>
        <begin position="10"/>
        <end position="17"/>
    </location>
    <ligand>
        <name>substrate</name>
    </ligand>
</feature>
<dbReference type="AlphaFoldDB" id="A0A1I0A1C3"/>
<dbReference type="InterPro" id="IPR013078">
    <property type="entry name" value="His_Pase_superF_clade-1"/>
</dbReference>
<dbReference type="InterPro" id="IPR029033">
    <property type="entry name" value="His_PPase_superfam"/>
</dbReference>
<protein>
    <recommendedName>
        <fullName evidence="1">Alpha-ribazole phosphatase</fullName>
        <ecNumber evidence="1">3.1.3.73</ecNumber>
    </recommendedName>
</protein>
<name>A0A1I0A1C3_9FIRM</name>
<dbReference type="GO" id="GO:0043755">
    <property type="term" value="F:alpha-ribazole phosphatase activity"/>
    <property type="evidence" value="ECO:0007669"/>
    <property type="project" value="UniProtKB-UniRule"/>
</dbReference>
<dbReference type="STRING" id="1120990.SAMN03080614_10167"/>
<dbReference type="EMBL" id="FOIF01000016">
    <property type="protein sequence ID" value="SES87904.1"/>
    <property type="molecule type" value="Genomic_DNA"/>
</dbReference>
<evidence type="ECO:0000313" key="5">
    <source>
        <dbReference type="Proteomes" id="UP000243819"/>
    </source>
</evidence>
<feature type="active site" description="Tele-phosphohistidine intermediate" evidence="2">
    <location>
        <position position="11"/>
    </location>
</feature>
<proteinExistence type="predicted"/>
<feature type="active site" description="Proton donor/acceptor" evidence="2">
    <location>
        <position position="84"/>
    </location>
</feature>
<dbReference type="SUPFAM" id="SSF53254">
    <property type="entry name" value="Phosphoglycerate mutase-like"/>
    <property type="match status" value="1"/>
</dbReference>
<dbReference type="EC" id="3.1.3.73" evidence="1"/>
<evidence type="ECO:0000256" key="2">
    <source>
        <dbReference type="PIRSR" id="PIRSR613078-1"/>
    </source>
</evidence>
<dbReference type="NCBIfam" id="TIGR03162">
    <property type="entry name" value="ribazole_cobC"/>
    <property type="match status" value="1"/>
</dbReference>
<evidence type="ECO:0000256" key="3">
    <source>
        <dbReference type="PIRSR" id="PIRSR613078-2"/>
    </source>
</evidence>
<dbReference type="PANTHER" id="PTHR48100:SF1">
    <property type="entry name" value="HISTIDINE PHOSPHATASE FAMILY PROTEIN-RELATED"/>
    <property type="match status" value="1"/>
</dbReference>
<evidence type="ECO:0000313" key="4">
    <source>
        <dbReference type="EMBL" id="SES87904.1"/>
    </source>
</evidence>
<organism evidence="4 5">
    <name type="scientific">Anaerobranca gottschalkii DSM 13577</name>
    <dbReference type="NCBI Taxonomy" id="1120990"/>
    <lineage>
        <taxon>Bacteria</taxon>
        <taxon>Bacillati</taxon>
        <taxon>Bacillota</taxon>
        <taxon>Clostridia</taxon>
        <taxon>Eubacteriales</taxon>
        <taxon>Proteinivoracaceae</taxon>
        <taxon>Anaerobranca</taxon>
    </lineage>
</organism>
<dbReference type="CDD" id="cd07067">
    <property type="entry name" value="HP_PGM_like"/>
    <property type="match status" value="1"/>
</dbReference>
<accession>A0A1I0A1C3</accession>
<dbReference type="RefSeq" id="WP_091350112.1">
    <property type="nucleotide sequence ID" value="NZ_FOIF01000016.1"/>
</dbReference>
<dbReference type="Gene3D" id="3.40.50.1240">
    <property type="entry name" value="Phosphoglycerate mutase-like"/>
    <property type="match status" value="1"/>
</dbReference>
<dbReference type="SMART" id="SM00855">
    <property type="entry name" value="PGAM"/>
    <property type="match status" value="1"/>
</dbReference>
<dbReference type="InterPro" id="IPR017578">
    <property type="entry name" value="Ribazole_CobC"/>
</dbReference>